<keyword evidence="1" id="KW-1133">Transmembrane helix</keyword>
<evidence type="ECO:0000313" key="2">
    <source>
        <dbReference type="EMBL" id="TDS76905.1"/>
    </source>
</evidence>
<keyword evidence="1" id="KW-0472">Membrane</keyword>
<protein>
    <submittedName>
        <fullName evidence="2">Uncharacterized protein</fullName>
    </submittedName>
</protein>
<keyword evidence="1" id="KW-0812">Transmembrane</keyword>
<dbReference type="EMBL" id="SOAM01000002">
    <property type="protein sequence ID" value="TDS76905.1"/>
    <property type="molecule type" value="Genomic_DNA"/>
</dbReference>
<evidence type="ECO:0000313" key="3">
    <source>
        <dbReference type="Proteomes" id="UP000295344"/>
    </source>
</evidence>
<keyword evidence="3" id="KW-1185">Reference proteome</keyword>
<gene>
    <name evidence="2" type="ORF">CLV52_1844</name>
</gene>
<name>A0A4R7FKM9_9MICO</name>
<accession>A0A4R7FKM9</accession>
<reference evidence="2 3" key="1">
    <citation type="submission" date="2019-03" db="EMBL/GenBank/DDBJ databases">
        <title>Genomic Encyclopedia of Archaeal and Bacterial Type Strains, Phase II (KMG-II): from individual species to whole genera.</title>
        <authorList>
            <person name="Goeker M."/>
        </authorList>
    </citation>
    <scope>NUCLEOTIDE SEQUENCE [LARGE SCALE GENOMIC DNA]</scope>
    <source>
        <strain evidence="2 3">DSM 24782</strain>
    </source>
</reference>
<dbReference type="Proteomes" id="UP000295344">
    <property type="component" value="Unassembled WGS sequence"/>
</dbReference>
<sequence>MSAESLAVVATCVVVAVVCLAAAGVAFQVRASVRLRAAVPGAALPGRLRREADDDAADACDRAFAKTAWTRLGGGH</sequence>
<organism evidence="2 3">
    <name type="scientific">Amnibacterium kyonggiense</name>
    <dbReference type="NCBI Taxonomy" id="595671"/>
    <lineage>
        <taxon>Bacteria</taxon>
        <taxon>Bacillati</taxon>
        <taxon>Actinomycetota</taxon>
        <taxon>Actinomycetes</taxon>
        <taxon>Micrococcales</taxon>
        <taxon>Microbacteriaceae</taxon>
        <taxon>Amnibacterium</taxon>
    </lineage>
</organism>
<comment type="caution">
    <text evidence="2">The sequence shown here is derived from an EMBL/GenBank/DDBJ whole genome shotgun (WGS) entry which is preliminary data.</text>
</comment>
<dbReference type="AlphaFoldDB" id="A0A4R7FKM9"/>
<dbReference type="RefSeq" id="WP_133766052.1">
    <property type="nucleotide sequence ID" value="NZ_BAAARP010000002.1"/>
</dbReference>
<evidence type="ECO:0000256" key="1">
    <source>
        <dbReference type="SAM" id="Phobius"/>
    </source>
</evidence>
<proteinExistence type="predicted"/>
<feature type="transmembrane region" description="Helical" evidence="1">
    <location>
        <begin position="6"/>
        <end position="27"/>
    </location>
</feature>